<evidence type="ECO:0000256" key="1">
    <source>
        <dbReference type="SAM" id="Phobius"/>
    </source>
</evidence>
<protein>
    <recommendedName>
        <fullName evidence="3">Transmembrane protein</fullName>
    </recommendedName>
</protein>
<proteinExistence type="predicted"/>
<keyword evidence="1" id="KW-1133">Transmembrane helix</keyword>
<feature type="transmembrane region" description="Helical" evidence="1">
    <location>
        <begin position="69"/>
        <end position="101"/>
    </location>
</feature>
<reference evidence="2" key="1">
    <citation type="submission" date="2020-02" db="EMBL/GenBank/DDBJ databases">
        <authorList>
            <person name="Chen W.-M."/>
        </authorList>
    </citation>
    <scope>NUCLEOTIDE SEQUENCE</scope>
    <source>
        <strain evidence="2">NBD-18</strain>
    </source>
</reference>
<dbReference type="EMBL" id="JAAGRN010000004">
    <property type="protein sequence ID" value="NDY82887.1"/>
    <property type="molecule type" value="Genomic_DNA"/>
</dbReference>
<dbReference type="AlphaFoldDB" id="A0A6B2R1L7"/>
<gene>
    <name evidence="2" type="ORF">G3I67_06545</name>
</gene>
<feature type="transmembrane region" description="Helical" evidence="1">
    <location>
        <begin position="20"/>
        <end position="48"/>
    </location>
</feature>
<organism evidence="2">
    <name type="scientific">Sheuella amnicola</name>
    <dbReference type="NCBI Taxonomy" id="2707330"/>
    <lineage>
        <taxon>Bacteria</taxon>
        <taxon>Pseudomonadati</taxon>
        <taxon>Pseudomonadota</taxon>
        <taxon>Betaproteobacteria</taxon>
        <taxon>Burkholderiales</taxon>
        <taxon>Alcaligenaceae</taxon>
        <taxon>Sheuella</taxon>
    </lineage>
</organism>
<accession>A0A6B2R1L7</accession>
<dbReference type="RefSeq" id="WP_163652993.1">
    <property type="nucleotide sequence ID" value="NZ_JAAGRN010000004.1"/>
</dbReference>
<evidence type="ECO:0008006" key="3">
    <source>
        <dbReference type="Google" id="ProtNLM"/>
    </source>
</evidence>
<keyword evidence="1" id="KW-0812">Transmembrane</keyword>
<evidence type="ECO:0000313" key="2">
    <source>
        <dbReference type="EMBL" id="NDY82887.1"/>
    </source>
</evidence>
<sequence>MTNPDTQETKTIDLKTIVHVAYGMFALGVITAGFFSVAILATMVLIYIKRSDASGTVYAMHFDWLTQTFWWGLLWLALSGLATYVYVGWIGIIVATIWVLYRLLTGWLALLENRTPGAN</sequence>
<name>A0A6B2R1L7_9BURK</name>
<keyword evidence="1" id="KW-0472">Membrane</keyword>
<comment type="caution">
    <text evidence="2">The sequence shown here is derived from an EMBL/GenBank/DDBJ whole genome shotgun (WGS) entry which is preliminary data.</text>
</comment>